<feature type="non-terminal residue" evidence="1">
    <location>
        <position position="222"/>
    </location>
</feature>
<comment type="caution">
    <text evidence="1">The sequence shown here is derived from an EMBL/GenBank/DDBJ whole genome shotgun (WGS) entry which is preliminary data.</text>
</comment>
<keyword evidence="2" id="KW-1185">Reference proteome</keyword>
<name>A0A316WKB7_9FLAO</name>
<gene>
    <name evidence="1" type="ORF">C1638_022040</name>
</gene>
<dbReference type="Gene3D" id="2.180.10.10">
    <property type="entry name" value="RHS repeat-associated core"/>
    <property type="match status" value="1"/>
</dbReference>
<proteinExistence type="predicted"/>
<dbReference type="Proteomes" id="UP000236182">
    <property type="component" value="Unassembled WGS sequence"/>
</dbReference>
<evidence type="ECO:0000313" key="1">
    <source>
        <dbReference type="EMBL" id="PWN58840.1"/>
    </source>
</evidence>
<protein>
    <submittedName>
        <fullName evidence="1">Sugar-binding protein</fullName>
    </submittedName>
</protein>
<evidence type="ECO:0000313" key="2">
    <source>
        <dbReference type="Proteomes" id="UP000236182"/>
    </source>
</evidence>
<accession>A0A316WKB7</accession>
<feature type="non-terminal residue" evidence="1">
    <location>
        <position position="1"/>
    </location>
</feature>
<sequence length="222" mass="25241">AGRQNEINNITIAEERSSTGFTRNGMTIYYTDVYFVGEIPTILSVNYYDTYPQGYSFNPSFPQFIQGEAPLTDVPTGGKSTKGLPVMSLVKNIEDDNWTKSYTYYDTRGRAIGTHSINHLGGYTRTESKLDFAGVSQTVVTKHKRLNTDTEKVITENFEYDHQNRLLVHKHQVDSNPMEILAQNKYNELSQLESKKVGGINVASSLQQIDYKYNIRGWMTKI</sequence>
<dbReference type="AlphaFoldDB" id="A0A316WKB7"/>
<reference evidence="1" key="1">
    <citation type="submission" date="2018-04" db="EMBL/GenBank/DDBJ databases">
        <title>Draft Genome Sequences of Chryseobacterium lactis NCTC11390T isolated from milk, Chryseobacterium oncorhynchi 701B-08T from rainbow trout, and Chryseobacterium viscerum 687B-08T from diseased fish.</title>
        <authorList>
            <person name="Jeong J.-J."/>
            <person name="Lee Y.J."/>
            <person name="Pathiraja D."/>
            <person name="Park B."/>
            <person name="Choi I.-G."/>
            <person name="Kim K.D."/>
        </authorList>
    </citation>
    <scope>NUCLEOTIDE SEQUENCE [LARGE SCALE GENOMIC DNA]</scope>
    <source>
        <strain evidence="1">701B-08</strain>
    </source>
</reference>
<dbReference type="EMBL" id="PPEI02000022">
    <property type="protein sequence ID" value="PWN58840.1"/>
    <property type="molecule type" value="Genomic_DNA"/>
</dbReference>
<organism evidence="1 2">
    <name type="scientific">Chryseobacterium oncorhynchi</name>
    <dbReference type="NCBI Taxonomy" id="741074"/>
    <lineage>
        <taxon>Bacteria</taxon>
        <taxon>Pseudomonadati</taxon>
        <taxon>Bacteroidota</taxon>
        <taxon>Flavobacteriia</taxon>
        <taxon>Flavobacteriales</taxon>
        <taxon>Weeksellaceae</taxon>
        <taxon>Chryseobacterium group</taxon>
        <taxon>Chryseobacterium</taxon>
    </lineage>
</organism>